<dbReference type="InterPro" id="IPR004843">
    <property type="entry name" value="Calcineurin-like_PHP"/>
</dbReference>
<dbReference type="GO" id="GO:0016787">
    <property type="term" value="F:hydrolase activity"/>
    <property type="evidence" value="ECO:0007669"/>
    <property type="project" value="UniProtKB-KW"/>
</dbReference>
<proteinExistence type="inferred from homology"/>
<evidence type="ECO:0000256" key="1">
    <source>
        <dbReference type="ARBA" id="ARBA00022723"/>
    </source>
</evidence>
<sequence length="308" mass="33721">MFRLAHLSDPHIPPEVSPRRRDLMSKRVLGWTNWRRSRHRIHRQHVLDLLTGDMAHQSPDHVVVTGDLAIVSTPTEWQACRLWLQGLGVPEDISVIPGNHDAYTRRAIPGTALAWREYMSGDPDTAAHSDFPYLRRRGPTAIVGCSSAIVSAPFMATGRVGSAQLRRIGPLLRQLGDEGLFRVVLIHHPPLRSSGDRYRRLTDARAFAGLLSDCGAELVLHGHEHTATVRWTPGPGDSIPVVGVPSASALAHGGRPAAQYNLYELTGGPGSWNCLMRTRGFDGGELIELQDRALYVDGKSSGQVVSGK</sequence>
<reference evidence="6 7" key="1">
    <citation type="submission" date="2024-02" db="EMBL/GenBank/DDBJ databases">
        <title>Genome analysis and characterization of Microbaculum marinisediminis sp. nov., isolated from marine sediment.</title>
        <authorList>
            <person name="Du Z.-J."/>
            <person name="Ye Y.-Q."/>
            <person name="Zhang Z.-R."/>
            <person name="Yuan S.-M."/>
            <person name="Zhang X.-Y."/>
        </authorList>
    </citation>
    <scope>NUCLEOTIDE SEQUENCE [LARGE SCALE GENOMIC DNA]</scope>
    <source>
        <strain evidence="6 7">SDUM1044001</strain>
    </source>
</reference>
<evidence type="ECO:0000313" key="7">
    <source>
        <dbReference type="Proteomes" id="UP001378188"/>
    </source>
</evidence>
<evidence type="ECO:0000256" key="3">
    <source>
        <dbReference type="ARBA" id="ARBA00023004"/>
    </source>
</evidence>
<dbReference type="AlphaFoldDB" id="A0AAW9RR36"/>
<dbReference type="PANTHER" id="PTHR42988">
    <property type="entry name" value="PHOSPHOHYDROLASE"/>
    <property type="match status" value="1"/>
</dbReference>
<keyword evidence="1" id="KW-0479">Metal-binding</keyword>
<dbReference type="GO" id="GO:0046872">
    <property type="term" value="F:metal ion binding"/>
    <property type="evidence" value="ECO:0007669"/>
    <property type="project" value="UniProtKB-KW"/>
</dbReference>
<dbReference type="Pfam" id="PF00149">
    <property type="entry name" value="Metallophos"/>
    <property type="match status" value="1"/>
</dbReference>
<evidence type="ECO:0000256" key="2">
    <source>
        <dbReference type="ARBA" id="ARBA00022801"/>
    </source>
</evidence>
<evidence type="ECO:0000259" key="5">
    <source>
        <dbReference type="Pfam" id="PF00149"/>
    </source>
</evidence>
<feature type="domain" description="Calcineurin-like phosphoesterase" evidence="5">
    <location>
        <begin position="2"/>
        <end position="226"/>
    </location>
</feature>
<comment type="caution">
    <text evidence="6">The sequence shown here is derived from an EMBL/GenBank/DDBJ whole genome shotgun (WGS) entry which is preliminary data.</text>
</comment>
<dbReference type="RefSeq" id="WP_340329955.1">
    <property type="nucleotide sequence ID" value="NZ_JAZHOF010000004.1"/>
</dbReference>
<accession>A0AAW9RR36</accession>
<dbReference type="EMBL" id="JAZHOF010000004">
    <property type="protein sequence ID" value="MEJ8572266.1"/>
    <property type="molecule type" value="Genomic_DNA"/>
</dbReference>
<organism evidence="6 7">
    <name type="scientific">Microbaculum marinum</name>
    <dbReference type="NCBI Taxonomy" id="1764581"/>
    <lineage>
        <taxon>Bacteria</taxon>
        <taxon>Pseudomonadati</taxon>
        <taxon>Pseudomonadota</taxon>
        <taxon>Alphaproteobacteria</taxon>
        <taxon>Hyphomicrobiales</taxon>
        <taxon>Tepidamorphaceae</taxon>
        <taxon>Microbaculum</taxon>
    </lineage>
</organism>
<dbReference type="SUPFAM" id="SSF56300">
    <property type="entry name" value="Metallo-dependent phosphatases"/>
    <property type="match status" value="1"/>
</dbReference>
<dbReference type="PANTHER" id="PTHR42988:SF2">
    <property type="entry name" value="CYCLIC NUCLEOTIDE PHOSPHODIESTERASE CBUA0032-RELATED"/>
    <property type="match status" value="1"/>
</dbReference>
<evidence type="ECO:0000256" key="4">
    <source>
        <dbReference type="ARBA" id="ARBA00025742"/>
    </source>
</evidence>
<evidence type="ECO:0000313" key="6">
    <source>
        <dbReference type="EMBL" id="MEJ8572266.1"/>
    </source>
</evidence>
<dbReference type="Proteomes" id="UP001378188">
    <property type="component" value="Unassembled WGS sequence"/>
</dbReference>
<gene>
    <name evidence="6" type="ORF">V3328_12325</name>
</gene>
<dbReference type="InterPro" id="IPR029052">
    <property type="entry name" value="Metallo-depent_PP-like"/>
</dbReference>
<dbReference type="Gene3D" id="3.60.21.10">
    <property type="match status" value="1"/>
</dbReference>
<protein>
    <submittedName>
        <fullName evidence="6">Metallophosphoesterase</fullName>
    </submittedName>
</protein>
<keyword evidence="3" id="KW-0408">Iron</keyword>
<name>A0AAW9RR36_9HYPH</name>
<keyword evidence="7" id="KW-1185">Reference proteome</keyword>
<comment type="similarity">
    <text evidence="4">Belongs to the cyclic nucleotide phosphodiesterase class-III family.</text>
</comment>
<dbReference type="InterPro" id="IPR050884">
    <property type="entry name" value="CNP_phosphodiesterase-III"/>
</dbReference>
<keyword evidence="2" id="KW-0378">Hydrolase</keyword>